<dbReference type="InterPro" id="IPR001300">
    <property type="entry name" value="Peptidase_C2_calpain_cat"/>
</dbReference>
<evidence type="ECO:0000256" key="2">
    <source>
        <dbReference type="ARBA" id="ARBA00022670"/>
    </source>
</evidence>
<comment type="caution">
    <text evidence="5">Lacks conserved residue(s) required for the propagation of feature annotation.</text>
</comment>
<name>A0A2T0AG10_RHOTO</name>
<dbReference type="SUPFAM" id="SSF54001">
    <property type="entry name" value="Cysteine proteinases"/>
    <property type="match status" value="1"/>
</dbReference>
<organism evidence="8 9">
    <name type="scientific">Rhodotorula toruloides</name>
    <name type="common">Yeast</name>
    <name type="synonym">Rhodosporidium toruloides</name>
    <dbReference type="NCBI Taxonomy" id="5286"/>
    <lineage>
        <taxon>Eukaryota</taxon>
        <taxon>Fungi</taxon>
        <taxon>Dikarya</taxon>
        <taxon>Basidiomycota</taxon>
        <taxon>Pucciniomycotina</taxon>
        <taxon>Microbotryomycetes</taxon>
        <taxon>Sporidiobolales</taxon>
        <taxon>Sporidiobolaceae</taxon>
        <taxon>Rhodotorula</taxon>
    </lineage>
</organism>
<dbReference type="PANTHER" id="PTHR46143">
    <property type="entry name" value="CALPAIN-7"/>
    <property type="match status" value="1"/>
</dbReference>
<proteinExistence type="inferred from homology"/>
<dbReference type="InterPro" id="IPR051297">
    <property type="entry name" value="PalB/RIM13"/>
</dbReference>
<feature type="region of interest" description="Disordered" evidence="6">
    <location>
        <begin position="123"/>
        <end position="142"/>
    </location>
</feature>
<protein>
    <recommendedName>
        <fullName evidence="7">Calpain catalytic domain-containing protein</fullName>
    </recommendedName>
</protein>
<dbReference type="PANTHER" id="PTHR46143:SF1">
    <property type="entry name" value="CALPAIN-7"/>
    <property type="match status" value="1"/>
</dbReference>
<dbReference type="Proteomes" id="UP000239560">
    <property type="component" value="Unassembled WGS sequence"/>
</dbReference>
<dbReference type="Gene3D" id="1.20.58.80">
    <property type="entry name" value="Phosphotransferase system, lactose/cellobiose-type IIA subunit"/>
    <property type="match status" value="1"/>
</dbReference>
<keyword evidence="4" id="KW-0788">Thiol protease</keyword>
<dbReference type="PROSITE" id="PS50203">
    <property type="entry name" value="CALPAIN_CAT"/>
    <property type="match status" value="1"/>
</dbReference>
<dbReference type="Pfam" id="PF00648">
    <property type="entry name" value="Peptidase_C2"/>
    <property type="match status" value="1"/>
</dbReference>
<sequence length="247" mass="27253">QTTGTRATKLELAGSYDAAFSAYVSAAQTYLFLIRHTSDGETKQKLRAVSSRLVERAERIKQARKTEVRPVQRDVLALEEQDAVLEKGSLVGGLRLARWKVDERFTPYDSLPSSLCFRDSLTRPSRRLPQPPLSPAQQSQGCTYRRSTDILPQAKLLDERTRGQDIVQDNVSDCSVVAALIVAAEHHAKFGSKLALSCLYPQSASGLPVESPDGMYRVRLLVNGVWRSVSLHTVFDGVALTLLPADT</sequence>
<evidence type="ECO:0000259" key="7">
    <source>
        <dbReference type="PROSITE" id="PS50203"/>
    </source>
</evidence>
<evidence type="ECO:0000256" key="5">
    <source>
        <dbReference type="PROSITE-ProRule" id="PRU00239"/>
    </source>
</evidence>
<accession>A0A2T0AG10</accession>
<keyword evidence="2" id="KW-0645">Protease</keyword>
<dbReference type="GO" id="GO:0006508">
    <property type="term" value="P:proteolysis"/>
    <property type="evidence" value="ECO:0007669"/>
    <property type="project" value="UniProtKB-KW"/>
</dbReference>
<evidence type="ECO:0000256" key="6">
    <source>
        <dbReference type="SAM" id="MobiDB-lite"/>
    </source>
</evidence>
<dbReference type="SUPFAM" id="SSF116846">
    <property type="entry name" value="MIT domain"/>
    <property type="match status" value="1"/>
</dbReference>
<dbReference type="InterPro" id="IPR036181">
    <property type="entry name" value="MIT_dom_sf"/>
</dbReference>
<dbReference type="EMBL" id="LCTV02000002">
    <property type="protein sequence ID" value="PRQ76937.1"/>
    <property type="molecule type" value="Genomic_DNA"/>
</dbReference>
<dbReference type="InterPro" id="IPR038765">
    <property type="entry name" value="Papain-like_cys_pep_sf"/>
</dbReference>
<reference evidence="8 9" key="1">
    <citation type="journal article" date="2018" name="Elife">
        <title>Functional genomics of lipid metabolism in the oleaginous yeast Rhodosporidium toruloides.</title>
        <authorList>
            <person name="Coradetti S.T."/>
            <person name="Pinel D."/>
            <person name="Geiselman G."/>
            <person name="Ito M."/>
            <person name="Mondo S."/>
            <person name="Reilly M.C."/>
            <person name="Cheng Y.F."/>
            <person name="Bauer S."/>
            <person name="Grigoriev I."/>
            <person name="Gladden J.M."/>
            <person name="Simmons B.A."/>
            <person name="Brem R."/>
            <person name="Arkin A.P."/>
            <person name="Skerker J.M."/>
        </authorList>
    </citation>
    <scope>NUCLEOTIDE SEQUENCE [LARGE SCALE GENOMIC DNA]</scope>
    <source>
        <strain evidence="8 9">NBRC 0880</strain>
    </source>
</reference>
<keyword evidence="3" id="KW-0378">Hydrolase</keyword>
<comment type="similarity">
    <text evidence="1">Belongs to the peptidase C2 family. PalB/RIM13 subfamily.</text>
</comment>
<gene>
    <name evidence="8" type="ORF">AAT19DRAFT_12355</name>
</gene>
<dbReference type="AlphaFoldDB" id="A0A2T0AG10"/>
<evidence type="ECO:0000256" key="4">
    <source>
        <dbReference type="ARBA" id="ARBA00022807"/>
    </source>
</evidence>
<feature type="non-terminal residue" evidence="8">
    <location>
        <position position="1"/>
    </location>
</feature>
<feature type="domain" description="Calpain catalytic" evidence="7">
    <location>
        <begin position="107"/>
        <end position="235"/>
    </location>
</feature>
<evidence type="ECO:0000256" key="3">
    <source>
        <dbReference type="ARBA" id="ARBA00022801"/>
    </source>
</evidence>
<evidence type="ECO:0000313" key="8">
    <source>
        <dbReference type="EMBL" id="PRQ76937.1"/>
    </source>
</evidence>
<dbReference type="GO" id="GO:0004198">
    <property type="term" value="F:calcium-dependent cysteine-type endopeptidase activity"/>
    <property type="evidence" value="ECO:0007669"/>
    <property type="project" value="InterPro"/>
</dbReference>
<evidence type="ECO:0000256" key="1">
    <source>
        <dbReference type="ARBA" id="ARBA00010193"/>
    </source>
</evidence>
<comment type="caution">
    <text evidence="8">The sequence shown here is derived from an EMBL/GenBank/DDBJ whole genome shotgun (WGS) entry which is preliminary data.</text>
</comment>
<dbReference type="OrthoDB" id="167576at2759"/>
<evidence type="ECO:0000313" key="9">
    <source>
        <dbReference type="Proteomes" id="UP000239560"/>
    </source>
</evidence>